<sequence length="65" mass="7520">MRSFFLFFDNLNYFIGFILFCNVMLCDNVLGIDRNCRVLLFLHVPRIVAAKTSELFAEEVITGVI</sequence>
<proteinExistence type="predicted"/>
<dbReference type="AlphaFoldDB" id="A0A9P4JE63"/>
<dbReference type="EMBL" id="ML994198">
    <property type="protein sequence ID" value="KAF2197791.1"/>
    <property type="molecule type" value="Genomic_DNA"/>
</dbReference>
<name>A0A9P4JE63_9PLEO</name>
<feature type="transmembrane region" description="Helical" evidence="1">
    <location>
        <begin position="12"/>
        <end position="30"/>
    </location>
</feature>
<evidence type="ECO:0000256" key="1">
    <source>
        <dbReference type="SAM" id="Phobius"/>
    </source>
</evidence>
<keyword evidence="1" id="KW-0472">Membrane</keyword>
<protein>
    <submittedName>
        <fullName evidence="2">Uncharacterized protein</fullName>
    </submittedName>
</protein>
<keyword evidence="1" id="KW-1133">Transmembrane helix</keyword>
<comment type="caution">
    <text evidence="2">The sequence shown here is derived from an EMBL/GenBank/DDBJ whole genome shotgun (WGS) entry which is preliminary data.</text>
</comment>
<gene>
    <name evidence="2" type="ORF">GQ43DRAFT_190468</name>
</gene>
<dbReference type="Proteomes" id="UP000799536">
    <property type="component" value="Unassembled WGS sequence"/>
</dbReference>
<organism evidence="2 3">
    <name type="scientific">Delitschia confertaspora ATCC 74209</name>
    <dbReference type="NCBI Taxonomy" id="1513339"/>
    <lineage>
        <taxon>Eukaryota</taxon>
        <taxon>Fungi</taxon>
        <taxon>Dikarya</taxon>
        <taxon>Ascomycota</taxon>
        <taxon>Pezizomycotina</taxon>
        <taxon>Dothideomycetes</taxon>
        <taxon>Pleosporomycetidae</taxon>
        <taxon>Pleosporales</taxon>
        <taxon>Delitschiaceae</taxon>
        <taxon>Delitschia</taxon>
    </lineage>
</organism>
<reference evidence="2" key="1">
    <citation type="journal article" date="2020" name="Stud. Mycol.">
        <title>101 Dothideomycetes genomes: a test case for predicting lifestyles and emergence of pathogens.</title>
        <authorList>
            <person name="Haridas S."/>
            <person name="Albert R."/>
            <person name="Binder M."/>
            <person name="Bloem J."/>
            <person name="Labutti K."/>
            <person name="Salamov A."/>
            <person name="Andreopoulos B."/>
            <person name="Baker S."/>
            <person name="Barry K."/>
            <person name="Bills G."/>
            <person name="Bluhm B."/>
            <person name="Cannon C."/>
            <person name="Castanera R."/>
            <person name="Culley D."/>
            <person name="Daum C."/>
            <person name="Ezra D."/>
            <person name="Gonzalez J."/>
            <person name="Henrissat B."/>
            <person name="Kuo A."/>
            <person name="Liang C."/>
            <person name="Lipzen A."/>
            <person name="Lutzoni F."/>
            <person name="Magnuson J."/>
            <person name="Mondo S."/>
            <person name="Nolan M."/>
            <person name="Ohm R."/>
            <person name="Pangilinan J."/>
            <person name="Park H.-J."/>
            <person name="Ramirez L."/>
            <person name="Alfaro M."/>
            <person name="Sun H."/>
            <person name="Tritt A."/>
            <person name="Yoshinaga Y."/>
            <person name="Zwiers L.-H."/>
            <person name="Turgeon B."/>
            <person name="Goodwin S."/>
            <person name="Spatafora J."/>
            <person name="Crous P."/>
            <person name="Grigoriev I."/>
        </authorList>
    </citation>
    <scope>NUCLEOTIDE SEQUENCE</scope>
    <source>
        <strain evidence="2">ATCC 74209</strain>
    </source>
</reference>
<accession>A0A9P4JE63</accession>
<evidence type="ECO:0000313" key="2">
    <source>
        <dbReference type="EMBL" id="KAF2197791.1"/>
    </source>
</evidence>
<evidence type="ECO:0000313" key="3">
    <source>
        <dbReference type="Proteomes" id="UP000799536"/>
    </source>
</evidence>
<keyword evidence="1" id="KW-0812">Transmembrane</keyword>
<keyword evidence="3" id="KW-1185">Reference proteome</keyword>